<dbReference type="PANTHER" id="PTHR12386">
    <property type="entry name" value="ATP SYNTHASE SUBUNIT"/>
    <property type="match status" value="1"/>
</dbReference>
<evidence type="ECO:0000256" key="4">
    <source>
        <dbReference type="ARBA" id="ARBA00022547"/>
    </source>
</evidence>
<dbReference type="STRING" id="4577.A0A1D6NDN1"/>
<name>A0A1D6NDN1_MAIZE</name>
<sequence length="92" mass="10535">MEKNKHYVVDPPTIDKCKDLSKQLFYTRLASLPGRYESFWKEVDGAKLLWKNGSRLKIEDASVAAMFGIELYAWFCLGEIVGRGFTVTGYHV</sequence>
<evidence type="ECO:0000313" key="11">
    <source>
        <dbReference type="EnsemblPlants" id="Zm00001eb154630_P001"/>
    </source>
</evidence>
<dbReference type="InterPro" id="IPR006808">
    <property type="entry name" value="ATP_synth_F0_gsu_mt"/>
</dbReference>
<dbReference type="SMR" id="A0A1D6NDN1"/>
<dbReference type="GeneID" id="100282853"/>
<evidence type="ECO:0000256" key="8">
    <source>
        <dbReference type="ARBA" id="ARBA00023136"/>
    </source>
</evidence>
<dbReference type="eggNOG" id="ENOG502RZ4A">
    <property type="taxonomic scope" value="Eukaryota"/>
</dbReference>
<keyword evidence="8" id="KW-0472">Membrane</keyword>
<dbReference type="PaxDb" id="4577-GRMZM2G069229_P01"/>
<organism evidence="10">
    <name type="scientific">Zea mays</name>
    <name type="common">Maize</name>
    <dbReference type="NCBI Taxonomy" id="4577"/>
    <lineage>
        <taxon>Eukaryota</taxon>
        <taxon>Viridiplantae</taxon>
        <taxon>Streptophyta</taxon>
        <taxon>Embryophyta</taxon>
        <taxon>Tracheophyta</taxon>
        <taxon>Spermatophyta</taxon>
        <taxon>Magnoliopsida</taxon>
        <taxon>Liliopsida</taxon>
        <taxon>Poales</taxon>
        <taxon>Poaceae</taxon>
        <taxon>PACMAD clade</taxon>
        <taxon>Panicoideae</taxon>
        <taxon>Andropogonodae</taxon>
        <taxon>Andropogoneae</taxon>
        <taxon>Tripsacinae</taxon>
        <taxon>Zea</taxon>
    </lineage>
</organism>
<dbReference type="EMBL" id="CM007649">
    <property type="protein sequence ID" value="ONM38596.1"/>
    <property type="molecule type" value="Genomic_DNA"/>
</dbReference>
<dbReference type="RefSeq" id="NP_001149231.2">
    <property type="nucleotide sequence ID" value="NM_001155759.2"/>
</dbReference>
<keyword evidence="6" id="KW-0406">Ion transport</keyword>
<evidence type="ECO:0000256" key="6">
    <source>
        <dbReference type="ARBA" id="ARBA00023065"/>
    </source>
</evidence>
<dbReference type="EMBL" id="CM007649">
    <property type="protein sequence ID" value="ONM38595.1"/>
    <property type="molecule type" value="Genomic_DNA"/>
</dbReference>
<dbReference type="GO" id="GO:0015986">
    <property type="term" value="P:proton motive force-driven ATP synthesis"/>
    <property type="evidence" value="ECO:0000318"/>
    <property type="project" value="GO_Central"/>
</dbReference>
<keyword evidence="9" id="KW-0066">ATP synthesis</keyword>
<dbReference type="GO" id="GO:0015078">
    <property type="term" value="F:proton transmembrane transporter activity"/>
    <property type="evidence" value="ECO:0007669"/>
    <property type="project" value="InterPro"/>
</dbReference>
<dbReference type="AlphaFoldDB" id="A0A1D6NDN1"/>
<keyword evidence="7" id="KW-0496">Mitochondrion</keyword>
<keyword evidence="12" id="KW-1185">Reference proteome</keyword>
<dbReference type="GO" id="GO:0045259">
    <property type="term" value="C:proton-transporting ATP synthase complex"/>
    <property type="evidence" value="ECO:0007669"/>
    <property type="project" value="UniProtKB-KW"/>
</dbReference>
<evidence type="ECO:0000256" key="3">
    <source>
        <dbReference type="ARBA" id="ARBA00022448"/>
    </source>
</evidence>
<comment type="similarity">
    <text evidence="2">Belongs to the ATPase g subunit family.</text>
</comment>
<evidence type="ECO:0000313" key="12">
    <source>
        <dbReference type="Proteomes" id="UP000007305"/>
    </source>
</evidence>
<reference evidence="11" key="3">
    <citation type="submission" date="2021-05" db="UniProtKB">
        <authorList>
            <consortium name="EnsemblPlants"/>
        </authorList>
    </citation>
    <scope>IDENTIFICATION</scope>
    <source>
        <strain evidence="11">cv. B73</strain>
    </source>
</reference>
<accession>A0A1D6NDN1</accession>
<reference evidence="10 12" key="1">
    <citation type="submission" date="2015-12" db="EMBL/GenBank/DDBJ databases">
        <title>Update maize B73 reference genome by single molecule sequencing technologies.</title>
        <authorList>
            <consortium name="Maize Genome Sequencing Project"/>
            <person name="Ware D."/>
        </authorList>
    </citation>
    <scope>NUCLEOTIDE SEQUENCE [LARGE SCALE GENOMIC DNA]</scope>
    <source>
        <strain evidence="12">cv. B73</strain>
        <tissue evidence="10">Seedling</tissue>
    </source>
</reference>
<evidence type="ECO:0000256" key="7">
    <source>
        <dbReference type="ARBA" id="ARBA00023128"/>
    </source>
</evidence>
<evidence type="ECO:0000256" key="5">
    <source>
        <dbReference type="ARBA" id="ARBA00022781"/>
    </source>
</evidence>
<evidence type="ECO:0000313" key="10">
    <source>
        <dbReference type="EMBL" id="ONM38595.1"/>
    </source>
</evidence>
<keyword evidence="3" id="KW-0813">Transport</keyword>
<dbReference type="Proteomes" id="UP000007305">
    <property type="component" value="Chromosome 3"/>
</dbReference>
<keyword evidence="5" id="KW-0375">Hydrogen ion transport</keyword>
<protein>
    <submittedName>
        <fullName evidence="10">Mitochondrial ATP synthase subunit G protein</fullName>
    </submittedName>
</protein>
<evidence type="ECO:0000256" key="9">
    <source>
        <dbReference type="ARBA" id="ARBA00023310"/>
    </source>
</evidence>
<evidence type="ECO:0000256" key="2">
    <source>
        <dbReference type="ARBA" id="ARBA00005699"/>
    </source>
</evidence>
<keyword evidence="4" id="KW-0138">CF(0)</keyword>
<evidence type="ECO:0000256" key="1">
    <source>
        <dbReference type="ARBA" id="ARBA00004325"/>
    </source>
</evidence>
<dbReference type="Gramene" id="Zm00001eb154630_T001">
    <property type="protein sequence ID" value="Zm00001eb154630_P001"/>
    <property type="gene ID" value="Zm00001eb154630"/>
</dbReference>
<dbReference type="GO" id="GO:0031966">
    <property type="term" value="C:mitochondrial membrane"/>
    <property type="evidence" value="ECO:0007669"/>
    <property type="project" value="UniProtKB-SubCell"/>
</dbReference>
<dbReference type="OMA" id="SVKHIWR"/>
<dbReference type="Pfam" id="PF04718">
    <property type="entry name" value="ATP-synt_G"/>
    <property type="match status" value="1"/>
</dbReference>
<dbReference type="EnsemblPlants" id="Zm00001eb154630_T001">
    <property type="protein sequence ID" value="Zm00001eb154630_P001"/>
    <property type="gene ID" value="Zm00001eb154630"/>
</dbReference>
<comment type="subcellular location">
    <subcellularLocation>
        <location evidence="1">Mitochondrion membrane</location>
    </subcellularLocation>
</comment>
<proteinExistence type="inferred from homology"/>
<reference evidence="11" key="2">
    <citation type="submission" date="2019-07" db="EMBL/GenBank/DDBJ databases">
        <authorList>
            <person name="Seetharam A."/>
            <person name="Woodhouse M."/>
            <person name="Cannon E."/>
        </authorList>
    </citation>
    <scope>NUCLEOTIDE SEQUENCE [LARGE SCALE GENOMIC DNA]</scope>
    <source>
        <strain evidence="11">cv. B73</strain>
    </source>
</reference>
<dbReference type="OrthoDB" id="437at2759"/>
<gene>
    <name evidence="11" type="primary">LOC100282853</name>
    <name evidence="10" type="ORF">ZEAMMB73_Zm00001d043618</name>
</gene>